<dbReference type="RefSeq" id="WP_133802250.1">
    <property type="nucleotide sequence ID" value="NZ_SNWQ01000011.1"/>
</dbReference>
<proteinExistence type="predicted"/>
<evidence type="ECO:0000313" key="3">
    <source>
        <dbReference type="Proteomes" id="UP000295388"/>
    </source>
</evidence>
<dbReference type="OrthoDB" id="5188525at2"/>
<keyword evidence="3" id="KW-1185">Reference proteome</keyword>
<dbReference type="EMBL" id="SNWQ01000011">
    <property type="protein sequence ID" value="TDO46381.1"/>
    <property type="molecule type" value="Genomic_DNA"/>
</dbReference>
<accession>A0A4R6KB93</accession>
<name>A0A4R6KB93_9ACTN</name>
<sequence length="247" mass="24711">MSRARRASPHGRGWGNGLLLTAGFAGIAAALVVVAAQLQPDDGPAVGGPTTSSAPTGASVAGVQSATPQSVQSATPQRDAANPAAAACSGEIAATEAVVTAARVAAGHWREHVQARTDLLTAKNTEAITKAIWKRTRLAGPADQARLDAATAGQKKVVGGCQGLTSAAAPACKQRLAALTAAAATGRAASGDWAAHLAMMKAHAAGDFGAEHAQHLWVAAWQNAPKNLDAFAQADAALAKAPTCRPS</sequence>
<comment type="caution">
    <text evidence="2">The sequence shown here is derived from an EMBL/GenBank/DDBJ whole genome shotgun (WGS) entry which is preliminary data.</text>
</comment>
<organism evidence="2 3">
    <name type="scientific">Kribbella caucasensis</name>
    <dbReference type="NCBI Taxonomy" id="2512215"/>
    <lineage>
        <taxon>Bacteria</taxon>
        <taxon>Bacillati</taxon>
        <taxon>Actinomycetota</taxon>
        <taxon>Actinomycetes</taxon>
        <taxon>Propionibacteriales</taxon>
        <taxon>Kribbellaceae</taxon>
        <taxon>Kribbella</taxon>
    </lineage>
</organism>
<feature type="region of interest" description="Disordered" evidence="1">
    <location>
        <begin position="44"/>
        <end position="78"/>
    </location>
</feature>
<evidence type="ECO:0000313" key="2">
    <source>
        <dbReference type="EMBL" id="TDO46381.1"/>
    </source>
</evidence>
<gene>
    <name evidence="2" type="ORF">EV643_111234</name>
</gene>
<dbReference type="Proteomes" id="UP000295388">
    <property type="component" value="Unassembled WGS sequence"/>
</dbReference>
<protein>
    <submittedName>
        <fullName evidence="2">Uncharacterized protein</fullName>
    </submittedName>
</protein>
<evidence type="ECO:0000256" key="1">
    <source>
        <dbReference type="SAM" id="MobiDB-lite"/>
    </source>
</evidence>
<dbReference type="AlphaFoldDB" id="A0A4R6KB93"/>
<reference evidence="2 3" key="1">
    <citation type="submission" date="2019-03" db="EMBL/GenBank/DDBJ databases">
        <title>Genomic Encyclopedia of Type Strains, Phase III (KMG-III): the genomes of soil and plant-associated and newly described type strains.</title>
        <authorList>
            <person name="Whitman W."/>
        </authorList>
    </citation>
    <scope>NUCLEOTIDE SEQUENCE [LARGE SCALE GENOMIC DNA]</scope>
    <source>
        <strain evidence="2 3">VKM Ac-2527</strain>
    </source>
</reference>
<feature type="compositionally biased region" description="Polar residues" evidence="1">
    <location>
        <begin position="49"/>
        <end position="76"/>
    </location>
</feature>